<evidence type="ECO:0000256" key="6">
    <source>
        <dbReference type="ARBA" id="ARBA00022723"/>
    </source>
</evidence>
<dbReference type="InterPro" id="IPR003374">
    <property type="entry name" value="ApbE-like_sf"/>
</dbReference>
<sequence>MNLTHRVMGTVVLLDLRGPADDQLVARALEIFDDADARFSPFRADSELSRIGRGELALDEASQEMQEVLELADAFERASGGAFTVWRDGALDANGIVKGWAAQRAADALVAGGATDFCLNAGGDLITRGAPEPGRRWQAGIRHPMQGNRMLGVVVLGEGAMATSGSYERGAHIVDGRSGEASAHWSSVTVIDTDLTVADVLATTVFAMGSAGPRWAHEEFDASVVALDQLGRLAVAGHVTWARG</sequence>
<dbReference type="InterPro" id="IPR024932">
    <property type="entry name" value="ApbE"/>
</dbReference>
<dbReference type="GO" id="GO:0016740">
    <property type="term" value="F:transferase activity"/>
    <property type="evidence" value="ECO:0007669"/>
    <property type="project" value="UniProtKB-KW"/>
</dbReference>
<dbReference type="RefSeq" id="WP_344756463.1">
    <property type="nucleotide sequence ID" value="NZ_BAABBW010000005.1"/>
</dbReference>
<gene>
    <name evidence="11" type="ORF">GCM10022287_33050</name>
</gene>
<evidence type="ECO:0000256" key="5">
    <source>
        <dbReference type="ARBA" id="ARBA00022679"/>
    </source>
</evidence>
<evidence type="ECO:0000313" key="12">
    <source>
        <dbReference type="Proteomes" id="UP001501079"/>
    </source>
</evidence>
<evidence type="ECO:0000256" key="1">
    <source>
        <dbReference type="ARBA" id="ARBA00001946"/>
    </source>
</evidence>
<comment type="cofactor">
    <cofactor evidence="1">
        <name>Mg(2+)</name>
        <dbReference type="ChEBI" id="CHEBI:18420"/>
    </cofactor>
</comment>
<reference evidence="12" key="1">
    <citation type="journal article" date="2019" name="Int. J. Syst. Evol. Microbiol.">
        <title>The Global Catalogue of Microorganisms (GCM) 10K type strain sequencing project: providing services to taxonomists for standard genome sequencing and annotation.</title>
        <authorList>
            <consortium name="The Broad Institute Genomics Platform"/>
            <consortium name="The Broad Institute Genome Sequencing Center for Infectious Disease"/>
            <person name="Wu L."/>
            <person name="Ma J."/>
        </authorList>
    </citation>
    <scope>NUCLEOTIDE SEQUENCE [LARGE SCALE GENOMIC DNA]</scope>
    <source>
        <strain evidence="12">JCM 17591</strain>
    </source>
</reference>
<evidence type="ECO:0000256" key="8">
    <source>
        <dbReference type="ARBA" id="ARBA00022842"/>
    </source>
</evidence>
<dbReference type="EC" id="2.7.1.180" evidence="2"/>
<evidence type="ECO:0000256" key="3">
    <source>
        <dbReference type="ARBA" id="ARBA00016337"/>
    </source>
</evidence>
<organism evidence="11 12">
    <name type="scientific">Gryllotalpicola koreensis</name>
    <dbReference type="NCBI Taxonomy" id="993086"/>
    <lineage>
        <taxon>Bacteria</taxon>
        <taxon>Bacillati</taxon>
        <taxon>Actinomycetota</taxon>
        <taxon>Actinomycetes</taxon>
        <taxon>Micrococcales</taxon>
        <taxon>Microbacteriaceae</taxon>
        <taxon>Gryllotalpicola</taxon>
    </lineage>
</organism>
<evidence type="ECO:0000256" key="4">
    <source>
        <dbReference type="ARBA" id="ARBA00022630"/>
    </source>
</evidence>
<dbReference type="PANTHER" id="PTHR30040:SF2">
    <property type="entry name" value="FAD:PROTEIN FMN TRANSFERASE"/>
    <property type="match status" value="1"/>
</dbReference>
<keyword evidence="6" id="KW-0479">Metal-binding</keyword>
<dbReference type="PANTHER" id="PTHR30040">
    <property type="entry name" value="THIAMINE BIOSYNTHESIS LIPOPROTEIN APBE"/>
    <property type="match status" value="1"/>
</dbReference>
<evidence type="ECO:0000256" key="7">
    <source>
        <dbReference type="ARBA" id="ARBA00022827"/>
    </source>
</evidence>
<protein>
    <recommendedName>
        <fullName evidence="3">FAD:protein FMN transferase</fullName>
        <ecNumber evidence="2">2.7.1.180</ecNumber>
    </recommendedName>
    <alternativeName>
        <fullName evidence="9">Flavin transferase</fullName>
    </alternativeName>
</protein>
<dbReference type="Gene3D" id="3.10.520.10">
    <property type="entry name" value="ApbE-like domains"/>
    <property type="match status" value="2"/>
</dbReference>
<keyword evidence="4" id="KW-0285">Flavoprotein</keyword>
<comment type="catalytic activity">
    <reaction evidence="10">
        <text>L-threonyl-[protein] + FAD = FMN-L-threonyl-[protein] + AMP + H(+)</text>
        <dbReference type="Rhea" id="RHEA:36847"/>
        <dbReference type="Rhea" id="RHEA-COMP:11060"/>
        <dbReference type="Rhea" id="RHEA-COMP:11061"/>
        <dbReference type="ChEBI" id="CHEBI:15378"/>
        <dbReference type="ChEBI" id="CHEBI:30013"/>
        <dbReference type="ChEBI" id="CHEBI:57692"/>
        <dbReference type="ChEBI" id="CHEBI:74257"/>
        <dbReference type="ChEBI" id="CHEBI:456215"/>
        <dbReference type="EC" id="2.7.1.180"/>
    </reaction>
</comment>
<keyword evidence="7" id="KW-0274">FAD</keyword>
<evidence type="ECO:0000313" key="11">
    <source>
        <dbReference type="EMBL" id="GAA4179917.1"/>
    </source>
</evidence>
<comment type="caution">
    <text evidence="11">The sequence shown here is derived from an EMBL/GenBank/DDBJ whole genome shotgun (WGS) entry which is preliminary data.</text>
</comment>
<dbReference type="Pfam" id="PF02424">
    <property type="entry name" value="ApbE"/>
    <property type="match status" value="2"/>
</dbReference>
<keyword evidence="5 11" id="KW-0808">Transferase</keyword>
<evidence type="ECO:0000256" key="10">
    <source>
        <dbReference type="ARBA" id="ARBA00048540"/>
    </source>
</evidence>
<dbReference type="Proteomes" id="UP001501079">
    <property type="component" value="Unassembled WGS sequence"/>
</dbReference>
<name>A0ABP8A8P5_9MICO</name>
<evidence type="ECO:0000256" key="9">
    <source>
        <dbReference type="ARBA" id="ARBA00031306"/>
    </source>
</evidence>
<dbReference type="EMBL" id="BAABBW010000005">
    <property type="protein sequence ID" value="GAA4179917.1"/>
    <property type="molecule type" value="Genomic_DNA"/>
</dbReference>
<keyword evidence="12" id="KW-1185">Reference proteome</keyword>
<proteinExistence type="predicted"/>
<evidence type="ECO:0000256" key="2">
    <source>
        <dbReference type="ARBA" id="ARBA00011955"/>
    </source>
</evidence>
<keyword evidence="8" id="KW-0460">Magnesium</keyword>
<accession>A0ABP8A8P5</accession>
<dbReference type="SUPFAM" id="SSF143631">
    <property type="entry name" value="ApbE-like"/>
    <property type="match status" value="1"/>
</dbReference>